<sequence length="192" mass="20757">MSASEPSSSAPQARLRVASLRQTGETPFSLEPKASARDDLARALGIEGIRKLRFTGTVSPRGRDSWELKGKLGATVVQACIVTLDPVSTRLDVDVERRYMPGHRFESPDAGTEIEMPEDDSLEPLGEVIDLEALMAEELTLSLPPYPRKDGVGLESAQFAEDGVAPMTDEDVKPFAGLAALKEKMDKGDTES</sequence>
<proteinExistence type="predicted"/>
<dbReference type="AlphaFoldDB" id="A0A7W6DR63"/>
<organism evidence="1 2">
    <name type="scientific">Sagittula marina</name>
    <dbReference type="NCBI Taxonomy" id="943940"/>
    <lineage>
        <taxon>Bacteria</taxon>
        <taxon>Pseudomonadati</taxon>
        <taxon>Pseudomonadota</taxon>
        <taxon>Alphaproteobacteria</taxon>
        <taxon>Rhodobacterales</taxon>
        <taxon>Roseobacteraceae</taxon>
        <taxon>Sagittula</taxon>
    </lineage>
</organism>
<evidence type="ECO:0000313" key="2">
    <source>
        <dbReference type="Proteomes" id="UP000541426"/>
    </source>
</evidence>
<dbReference type="InterPro" id="IPR003772">
    <property type="entry name" value="YceD"/>
</dbReference>
<dbReference type="Proteomes" id="UP000541426">
    <property type="component" value="Unassembled WGS sequence"/>
</dbReference>
<dbReference type="Pfam" id="PF02620">
    <property type="entry name" value="YceD"/>
    <property type="match status" value="1"/>
</dbReference>
<accession>A0A7W6DR63</accession>
<dbReference type="EMBL" id="JACIEJ010000011">
    <property type="protein sequence ID" value="MBB3987638.1"/>
    <property type="molecule type" value="Genomic_DNA"/>
</dbReference>
<protein>
    <submittedName>
        <fullName evidence="1">Uncharacterized metal-binding protein YceD (DUF177 family)</fullName>
    </submittedName>
</protein>
<dbReference type="RefSeq" id="WP_183968920.1">
    <property type="nucleotide sequence ID" value="NZ_BAABBZ010000057.1"/>
</dbReference>
<comment type="caution">
    <text evidence="1">The sequence shown here is derived from an EMBL/GenBank/DDBJ whole genome shotgun (WGS) entry which is preliminary data.</text>
</comment>
<keyword evidence="2" id="KW-1185">Reference proteome</keyword>
<reference evidence="1 2" key="1">
    <citation type="submission" date="2020-08" db="EMBL/GenBank/DDBJ databases">
        <title>Genomic Encyclopedia of Type Strains, Phase IV (KMG-IV): sequencing the most valuable type-strain genomes for metagenomic binning, comparative biology and taxonomic classification.</title>
        <authorList>
            <person name="Goeker M."/>
        </authorList>
    </citation>
    <scope>NUCLEOTIDE SEQUENCE [LARGE SCALE GENOMIC DNA]</scope>
    <source>
        <strain evidence="1 2">DSM 102235</strain>
    </source>
</reference>
<evidence type="ECO:0000313" key="1">
    <source>
        <dbReference type="EMBL" id="MBB3987638.1"/>
    </source>
</evidence>
<name>A0A7W6DR63_9RHOB</name>
<gene>
    <name evidence="1" type="ORF">GGQ68_003985</name>
</gene>